<accession>A0ABR3WM69</accession>
<protein>
    <recommendedName>
        <fullName evidence="4">Phosphotransferase family protein</fullName>
    </recommendedName>
</protein>
<feature type="region of interest" description="Disordered" evidence="1">
    <location>
        <begin position="199"/>
        <end position="243"/>
    </location>
</feature>
<reference evidence="2 3" key="1">
    <citation type="journal article" date="2024" name="IMA Fungus">
        <title>IMA Genome - F19 : A genome assembly and annotation guide to empower mycologists, including annotated draft genome sequences of Ceratocystis pirilliformis, Diaporthe australafricana, Fusarium ophioides, Paecilomyces lecythidis, and Sporothrix stenoceras.</title>
        <authorList>
            <person name="Aylward J."/>
            <person name="Wilson A.M."/>
            <person name="Visagie C.M."/>
            <person name="Spraker J."/>
            <person name="Barnes I."/>
            <person name="Buitendag C."/>
            <person name="Ceriani C."/>
            <person name="Del Mar Angel L."/>
            <person name="du Plessis D."/>
            <person name="Fuchs T."/>
            <person name="Gasser K."/>
            <person name="Kramer D."/>
            <person name="Li W."/>
            <person name="Munsamy K."/>
            <person name="Piso A."/>
            <person name="Price J.L."/>
            <person name="Sonnekus B."/>
            <person name="Thomas C."/>
            <person name="van der Nest A."/>
            <person name="van Dijk A."/>
            <person name="van Heerden A."/>
            <person name="van Vuuren N."/>
            <person name="Yilmaz N."/>
            <person name="Duong T.A."/>
            <person name="van der Merwe N.A."/>
            <person name="Wingfield M.J."/>
            <person name="Wingfield B.D."/>
        </authorList>
    </citation>
    <scope>NUCLEOTIDE SEQUENCE [LARGE SCALE GENOMIC DNA]</scope>
    <source>
        <strain evidence="2 3">CMW 18300</strain>
    </source>
</reference>
<dbReference type="Proteomes" id="UP001583177">
    <property type="component" value="Unassembled WGS sequence"/>
</dbReference>
<dbReference type="InterPro" id="IPR051678">
    <property type="entry name" value="AGP_Transferase"/>
</dbReference>
<feature type="compositionally biased region" description="Low complexity" evidence="1">
    <location>
        <begin position="199"/>
        <end position="221"/>
    </location>
</feature>
<dbReference type="EMBL" id="JAWRVE010000067">
    <property type="protein sequence ID" value="KAL1864619.1"/>
    <property type="molecule type" value="Genomic_DNA"/>
</dbReference>
<comment type="caution">
    <text evidence="2">The sequence shown here is derived from an EMBL/GenBank/DDBJ whole genome shotgun (WGS) entry which is preliminary data.</text>
</comment>
<sequence>MRDKDRGLFIDSLLCNRNAELAHEWLDFAGNRNNVEKLVDFARRYRPGFSLPKIIHTAIRGSYNVNWRLEFEDGLSTIIHVPIPHTVAFPDEKIRAEVATMRLIRNNTTIPVPEVYGWGTSAGNPTGYGPFIVMEYIEHTRSLQDVIRDRIDSVGSTGLKKGVPDKKLLKAYRQMANIMLQLSTIEGTAIGYPSLSKPLATKPPASSSSSSSAPLQSTSPSPNAPISFDSTNQSKSRISKVHHRPVSMSMNDLVIMGGLPPSILPPSNKAYTTSDEYYQAMADLHLAHLTFQHNDAVEGRPDGSEKYVARQLFRRLAKEGQLAKDEDECEVTAAGTQQKEVFKLWCDDMRPSSVLLDGDDNVVGVIDWEMSYFAPASYHYDPPWWLLKEKPEFYKKGLGSWAKEYERRLPLYLEAVDMEEAHLKAAKEHTNVDAGPVNSRLQLLTITEAGRDAHPSTPTSKRMKRNWESGRFFVDYAARRNYAFDPIYWKYIDKKFFGKNKKAGLLSKKSAYKERLHLLSEQERAQMERFVAWKSEDVEGEEVVEWDENDAQAVMAACLAVILD</sequence>
<proteinExistence type="predicted"/>
<dbReference type="PANTHER" id="PTHR21310:SF37">
    <property type="entry name" value="AMINOGLYCOSIDE PHOSPHOTRANSFERASE DOMAIN-CONTAINING PROTEIN"/>
    <property type="match status" value="1"/>
</dbReference>
<evidence type="ECO:0000256" key="1">
    <source>
        <dbReference type="SAM" id="MobiDB-lite"/>
    </source>
</evidence>
<evidence type="ECO:0000313" key="3">
    <source>
        <dbReference type="Proteomes" id="UP001583177"/>
    </source>
</evidence>
<keyword evidence="3" id="KW-1185">Reference proteome</keyword>
<organism evidence="2 3">
    <name type="scientific">Diaporthe australafricana</name>
    <dbReference type="NCBI Taxonomy" id="127596"/>
    <lineage>
        <taxon>Eukaryota</taxon>
        <taxon>Fungi</taxon>
        <taxon>Dikarya</taxon>
        <taxon>Ascomycota</taxon>
        <taxon>Pezizomycotina</taxon>
        <taxon>Sordariomycetes</taxon>
        <taxon>Sordariomycetidae</taxon>
        <taxon>Diaporthales</taxon>
        <taxon>Diaporthaceae</taxon>
        <taxon>Diaporthe</taxon>
    </lineage>
</organism>
<evidence type="ECO:0000313" key="2">
    <source>
        <dbReference type="EMBL" id="KAL1864619.1"/>
    </source>
</evidence>
<dbReference type="InterPro" id="IPR011009">
    <property type="entry name" value="Kinase-like_dom_sf"/>
</dbReference>
<dbReference type="SUPFAM" id="SSF56112">
    <property type="entry name" value="Protein kinase-like (PK-like)"/>
    <property type="match status" value="2"/>
</dbReference>
<gene>
    <name evidence="2" type="ORF">Daus18300_007636</name>
</gene>
<dbReference type="PANTHER" id="PTHR21310">
    <property type="entry name" value="AMINOGLYCOSIDE PHOSPHOTRANSFERASE-RELATED-RELATED"/>
    <property type="match status" value="1"/>
</dbReference>
<name>A0ABR3WM69_9PEZI</name>
<evidence type="ECO:0008006" key="4">
    <source>
        <dbReference type="Google" id="ProtNLM"/>
    </source>
</evidence>
<dbReference type="Gene3D" id="3.30.200.20">
    <property type="entry name" value="Phosphorylase Kinase, domain 1"/>
    <property type="match status" value="1"/>
</dbReference>